<gene>
    <name evidence="1" type="ORF">OXD698_LOCUS42764</name>
</gene>
<comment type="caution">
    <text evidence="1">The sequence shown here is derived from an EMBL/GenBank/DDBJ whole genome shotgun (WGS) entry which is preliminary data.</text>
</comment>
<dbReference type="EMBL" id="CAJOAZ010011493">
    <property type="protein sequence ID" value="CAF4237984.1"/>
    <property type="molecule type" value="Genomic_DNA"/>
</dbReference>
<name>A0A820DW19_9BILA</name>
<proteinExistence type="predicted"/>
<protein>
    <submittedName>
        <fullName evidence="1">Uncharacterized protein</fullName>
    </submittedName>
</protein>
<sequence length="45" mass="5581">TNLVISNENPWKRMSNVRYKLDKQEVKEENTSRYRHVYEQHITFV</sequence>
<evidence type="ECO:0000313" key="1">
    <source>
        <dbReference type="EMBL" id="CAF4237984.1"/>
    </source>
</evidence>
<evidence type="ECO:0000313" key="2">
    <source>
        <dbReference type="Proteomes" id="UP000663844"/>
    </source>
</evidence>
<dbReference type="AlphaFoldDB" id="A0A820DW19"/>
<accession>A0A820DW19</accession>
<dbReference type="Proteomes" id="UP000663844">
    <property type="component" value="Unassembled WGS sequence"/>
</dbReference>
<organism evidence="1 2">
    <name type="scientific">Adineta steineri</name>
    <dbReference type="NCBI Taxonomy" id="433720"/>
    <lineage>
        <taxon>Eukaryota</taxon>
        <taxon>Metazoa</taxon>
        <taxon>Spiralia</taxon>
        <taxon>Gnathifera</taxon>
        <taxon>Rotifera</taxon>
        <taxon>Eurotatoria</taxon>
        <taxon>Bdelloidea</taxon>
        <taxon>Adinetida</taxon>
        <taxon>Adinetidae</taxon>
        <taxon>Adineta</taxon>
    </lineage>
</organism>
<reference evidence="1" key="1">
    <citation type="submission" date="2021-02" db="EMBL/GenBank/DDBJ databases">
        <authorList>
            <person name="Nowell W R."/>
        </authorList>
    </citation>
    <scope>NUCLEOTIDE SEQUENCE</scope>
</reference>
<feature type="non-terminal residue" evidence="1">
    <location>
        <position position="1"/>
    </location>
</feature>